<evidence type="ECO:0000256" key="1">
    <source>
        <dbReference type="SAM" id="SignalP"/>
    </source>
</evidence>
<organism evidence="2 3">
    <name type="scientific">SAR324 cluster bacterium</name>
    <dbReference type="NCBI Taxonomy" id="2024889"/>
    <lineage>
        <taxon>Bacteria</taxon>
        <taxon>Deltaproteobacteria</taxon>
        <taxon>SAR324 cluster</taxon>
    </lineage>
</organism>
<protein>
    <submittedName>
        <fullName evidence="2">Uncharacterized protein</fullName>
    </submittedName>
</protein>
<accession>A0A2A4SWQ6</accession>
<feature type="chain" id="PRO_5013331619" evidence="1">
    <location>
        <begin position="26"/>
        <end position="177"/>
    </location>
</feature>
<reference evidence="3" key="1">
    <citation type="submission" date="2017-08" db="EMBL/GenBank/DDBJ databases">
        <title>A dynamic microbial community with high functional redundancy inhabits the cold, oxic subseafloor aquifer.</title>
        <authorList>
            <person name="Tully B.J."/>
            <person name="Wheat C.G."/>
            <person name="Glazer B.T."/>
            <person name="Huber J.A."/>
        </authorList>
    </citation>
    <scope>NUCLEOTIDE SEQUENCE [LARGE SCALE GENOMIC DNA]</scope>
</reference>
<dbReference type="AlphaFoldDB" id="A0A2A4SWQ6"/>
<evidence type="ECO:0000313" key="3">
    <source>
        <dbReference type="Proteomes" id="UP000218113"/>
    </source>
</evidence>
<dbReference type="Proteomes" id="UP000218113">
    <property type="component" value="Unassembled WGS sequence"/>
</dbReference>
<feature type="signal peptide" evidence="1">
    <location>
        <begin position="1"/>
        <end position="25"/>
    </location>
</feature>
<evidence type="ECO:0000313" key="2">
    <source>
        <dbReference type="EMBL" id="PCI25197.1"/>
    </source>
</evidence>
<comment type="caution">
    <text evidence="2">The sequence shown here is derived from an EMBL/GenBank/DDBJ whole genome shotgun (WGS) entry which is preliminary data.</text>
</comment>
<dbReference type="EMBL" id="NVSR01000116">
    <property type="protein sequence ID" value="PCI25197.1"/>
    <property type="molecule type" value="Genomic_DNA"/>
</dbReference>
<keyword evidence="1" id="KW-0732">Signal</keyword>
<proteinExistence type="predicted"/>
<name>A0A2A4SWQ6_9DELT</name>
<gene>
    <name evidence="2" type="ORF">COB67_11055</name>
</gene>
<sequence length="177" mass="19188">MKSIFTKVVLTIGLASLVMSGSAMAYTKADYEKKVKTNEFYVGVVAAVINGLCPKLVVDASVCNPKDPVGTAVGIQNVMLHGEEDIDDVDEDLIEQSVHNIDAAFQFYDAVEQFKGFLGQKADNAKYAAAGDWKNATIGEEQAWQYIVKTASRSAFAADMLGDTKTSKMIRDLAADY</sequence>